<gene>
    <name evidence="1" type="ORF">I8751_21780</name>
</gene>
<organism evidence="1 2">
    <name type="scientific">Atlanticothrix silvestris CENA357</name>
    <dbReference type="NCBI Taxonomy" id="1725252"/>
    <lineage>
        <taxon>Bacteria</taxon>
        <taxon>Bacillati</taxon>
        <taxon>Cyanobacteriota</taxon>
        <taxon>Cyanophyceae</taxon>
        <taxon>Nostocales</taxon>
        <taxon>Nodulariaceae</taxon>
        <taxon>Atlanticothrix</taxon>
        <taxon>Atlanticothrix silvestris</taxon>
    </lineage>
</organism>
<dbReference type="Proteomes" id="UP000599391">
    <property type="component" value="Unassembled WGS sequence"/>
</dbReference>
<name>A0A8J7L3E8_9CYAN</name>
<keyword evidence="2" id="KW-1185">Reference proteome</keyword>
<sequence length="45" mass="5284">MQRGTRKGFFQDILTLTKYLLFDSWQHLIHFMLNDLPLSPATDSS</sequence>
<protein>
    <submittedName>
        <fullName evidence="1">Uncharacterized protein</fullName>
    </submittedName>
</protein>
<accession>A0A8J7L3E8</accession>
<proteinExistence type="predicted"/>
<evidence type="ECO:0000313" key="1">
    <source>
        <dbReference type="EMBL" id="MBH8554930.1"/>
    </source>
</evidence>
<evidence type="ECO:0000313" key="2">
    <source>
        <dbReference type="Proteomes" id="UP000599391"/>
    </source>
</evidence>
<dbReference type="AlphaFoldDB" id="A0A8J7L3E8"/>
<dbReference type="EMBL" id="JAECZB010000085">
    <property type="protein sequence ID" value="MBH8554930.1"/>
    <property type="molecule type" value="Genomic_DNA"/>
</dbReference>
<reference evidence="1 2" key="1">
    <citation type="journal article" date="2021" name="Int. J. Syst. Evol. Microbiol.">
        <title>Amazonocrinis nigriterrae gen. nov., sp. nov., Atlanticothrix silvestris gen. nov., sp. nov. and Dendronalium phyllosphericum gen. nov., sp. nov., nostocacean cyanobacteria from Brazilian environments.</title>
        <authorList>
            <person name="Alvarenga D.O."/>
            <person name="Andreote A.P.D."/>
            <person name="Branco L.H.Z."/>
            <person name="Delbaje E."/>
            <person name="Cruz R.B."/>
            <person name="Varani A.M."/>
            <person name="Fiore M.F."/>
        </authorList>
    </citation>
    <scope>NUCLEOTIDE SEQUENCE [LARGE SCALE GENOMIC DNA]</scope>
    <source>
        <strain evidence="1 2">CENA357</strain>
    </source>
</reference>
<comment type="caution">
    <text evidence="1">The sequence shown here is derived from an EMBL/GenBank/DDBJ whole genome shotgun (WGS) entry which is preliminary data.</text>
</comment>